<evidence type="ECO:0000256" key="7">
    <source>
        <dbReference type="ARBA" id="ARBA00023242"/>
    </source>
</evidence>
<comment type="subcellular location">
    <subcellularLocation>
        <location evidence="1">Nucleus</location>
    </subcellularLocation>
</comment>
<evidence type="ECO:0000256" key="8">
    <source>
        <dbReference type="ARBA" id="ARBA00084091"/>
    </source>
</evidence>
<proteinExistence type="predicted"/>
<dbReference type="PANTHER" id="PTHR44218:SF15">
    <property type="entry name" value="PROTEIN SPA1-RELATED 2"/>
    <property type="match status" value="1"/>
</dbReference>
<dbReference type="InterPro" id="IPR044630">
    <property type="entry name" value="SPA1/2/3/4"/>
</dbReference>
<dbReference type="GO" id="GO:0005634">
    <property type="term" value="C:nucleus"/>
    <property type="evidence" value="ECO:0007669"/>
    <property type="project" value="UniProtKB-SubCell"/>
</dbReference>
<dbReference type="Gene3D" id="2.130.10.10">
    <property type="entry name" value="YVTN repeat-like/Quinoprotein amine dehydrogenase"/>
    <property type="match status" value="1"/>
</dbReference>
<dbReference type="SUPFAM" id="SSF50978">
    <property type="entry name" value="WD40 repeat-like"/>
    <property type="match status" value="1"/>
</dbReference>
<dbReference type="SMR" id="V7CNQ8"/>
<dbReference type="GO" id="GO:0042802">
    <property type="term" value="F:identical protein binding"/>
    <property type="evidence" value="ECO:0007669"/>
    <property type="project" value="UniProtKB-ARBA"/>
</dbReference>
<dbReference type="Gramene" id="ESW30555">
    <property type="protein sequence ID" value="ESW30555"/>
    <property type="gene ID" value="PHAVU_002G162800g"/>
</dbReference>
<dbReference type="OrthoDB" id="273771at2759"/>
<dbReference type="GO" id="GO:0009640">
    <property type="term" value="P:photomorphogenesis"/>
    <property type="evidence" value="ECO:0007669"/>
    <property type="project" value="InterPro"/>
</dbReference>
<feature type="repeat" description="WD" evidence="9">
    <location>
        <begin position="999"/>
        <end position="1039"/>
    </location>
</feature>
<dbReference type="InterPro" id="IPR019775">
    <property type="entry name" value="WD40_repeat_CS"/>
</dbReference>
<evidence type="ECO:0000256" key="9">
    <source>
        <dbReference type="PROSITE-ProRule" id="PRU00221"/>
    </source>
</evidence>
<dbReference type="EMBL" id="CM002289">
    <property type="protein sequence ID" value="ESW30556.1"/>
    <property type="molecule type" value="Genomic_DNA"/>
</dbReference>
<dbReference type="FunFam" id="2.130.10.10:FF:000090">
    <property type="entry name" value="E3 ubiquitin-protein ligase RFWD2 isoform X1"/>
    <property type="match status" value="1"/>
</dbReference>
<organism evidence="11 12">
    <name type="scientific">Phaseolus vulgaris</name>
    <name type="common">Kidney bean</name>
    <name type="synonym">French bean</name>
    <dbReference type="NCBI Taxonomy" id="3885"/>
    <lineage>
        <taxon>Eukaryota</taxon>
        <taxon>Viridiplantae</taxon>
        <taxon>Streptophyta</taxon>
        <taxon>Embryophyta</taxon>
        <taxon>Tracheophyta</taxon>
        <taxon>Spermatophyta</taxon>
        <taxon>Magnoliopsida</taxon>
        <taxon>eudicotyledons</taxon>
        <taxon>Gunneridae</taxon>
        <taxon>Pentapetalae</taxon>
        <taxon>rosids</taxon>
        <taxon>fabids</taxon>
        <taxon>Fabales</taxon>
        <taxon>Fabaceae</taxon>
        <taxon>Papilionoideae</taxon>
        <taxon>50 kb inversion clade</taxon>
        <taxon>NPAAA clade</taxon>
        <taxon>indigoferoid/millettioid clade</taxon>
        <taxon>Phaseoleae</taxon>
        <taxon>Phaseolus</taxon>
    </lineage>
</organism>
<evidence type="ECO:0000256" key="4">
    <source>
        <dbReference type="ARBA" id="ARBA00022737"/>
    </source>
</evidence>
<dbReference type="GO" id="GO:0016740">
    <property type="term" value="F:transferase activity"/>
    <property type="evidence" value="ECO:0007669"/>
    <property type="project" value="UniProtKB-KW"/>
</dbReference>
<feature type="compositionally biased region" description="Basic and acidic residues" evidence="10">
    <location>
        <begin position="17"/>
        <end position="26"/>
    </location>
</feature>
<feature type="region of interest" description="Disordered" evidence="10">
    <location>
        <begin position="1"/>
        <end position="26"/>
    </location>
</feature>
<evidence type="ECO:0000256" key="10">
    <source>
        <dbReference type="SAM" id="MobiDB-lite"/>
    </source>
</evidence>
<dbReference type="OMA" id="MAGTHGF"/>
<dbReference type="SUPFAM" id="SSF56112">
    <property type="entry name" value="Protein kinase-like (PK-like)"/>
    <property type="match status" value="1"/>
</dbReference>
<dbReference type="Gramene" id="ESW30556">
    <property type="protein sequence ID" value="ESW30556"/>
    <property type="gene ID" value="PHAVU_002G162800g"/>
</dbReference>
<dbReference type="eggNOG" id="KOG1033">
    <property type="taxonomic scope" value="Eukaryota"/>
</dbReference>
<dbReference type="GO" id="GO:0009585">
    <property type="term" value="P:red, far-red light phototransduction"/>
    <property type="evidence" value="ECO:0007669"/>
    <property type="project" value="UniProtKB-KW"/>
</dbReference>
<feature type="repeat" description="WD" evidence="9">
    <location>
        <begin position="870"/>
        <end position="912"/>
    </location>
</feature>
<evidence type="ECO:0000256" key="3">
    <source>
        <dbReference type="ARBA" id="ARBA00022679"/>
    </source>
</evidence>
<protein>
    <submittedName>
        <fullName evidence="11">Uncharacterized protein</fullName>
    </submittedName>
</protein>
<keyword evidence="8" id="KW-0607">Phytochrome signaling pathway</keyword>
<sequence length="1138" mass="126905">MDEELVDEATQLEVAEDSQRQNKDLPHTECRKILQSQEARIPVKQDYSHLPPREYDDVLHGKNVVEGIDHADTSQHPGVSLFMDDGDAMVEELTVKSYNGSSLDIGTSNNRGQMFNRLNHWQNFYQGASNSGVGNSLSDIGTRNSVQATSSAREDIGSSSFPEMLARKSLSDGQSNVMEHLAAAENKEGAGDVRQGIRTKIISQSGFAEFFIKNTLKGKGIVYKGPSYDAFCVQSREQNRMKTNIATEQNQMRTSIGTLQNQTRTSIGTDQNQTRTSIGTDQNQMKIGIGTDQNQMKIGIGTDQNPMKISIGTDQNQMKNNTGTDQKQMKTGIVTHLNSNQSVGYGSKTTNFSSQCGAMPRSGRSECNGVTLREWLKHGHHKTSKVESLNIFRKIVDLVDNSHSQGVALHNLCPSYIKLSPSNQVMYLGLPVQKRMVDGVVNSEVVHVDSSVVRKRLSEQVTYPSHDLGSKKQRLNENLRVTGGDLGLETASDRKLHSGPQDFYNEYEEDPQFSKYNIGRMSSIPHVSNAGQIPLTSCEKFENKWYTSPEGGYTTSSNIYCLGVLLFELLGHFDSERTHIAAMSDLRHRILPPIFLSENPKEAGFCLWLLHPESSSRPTTREILQSELINGLQEFFSEELSSSIDQEDAESELLLHFLVLLKEQKQNSAFKLAEEIKCLESDIGEVDRRHDSRNSLVSSGLQNDYSSQKEIMPLKKDSLSLEMLPSISPISKSNEVRLMRNICHLESAYFSMRSKLQLSETDASSHPDKDVLRNRENWHVAQKSEEQPKRKDTLGTFFDGLCKYARYCKFEVLGVLRNADFNNPANVICSLSFDRDADYFASAGISKKIKIFEFSALCNDSVDIHYPVVEMSNRSKLSCVCWNNYIKNYLASTDYDGIVKLWDASTGQEFSQFTEHEKRAWSVDFSVVCPTKFASGSDDCTVKLWSISERNCLGTIRNVANVCCVQFSSHSSHLLAFGSADYSTYCYDLRNLRSPWCVLAGHRKAVSYVKFLDSETLVSASTDNTLKIWDLNKTSPVGASINACSLTLSGHTNEKNFVGLSVADGYIACGSETNEVYSYYRSLPMPITSHKFGSIDPISGKDTEDDNGQFVSSVCWRGKSDMLIAANSSGCVKVLQMV</sequence>
<reference evidence="11" key="1">
    <citation type="submission" date="2013-04" db="EMBL/GenBank/DDBJ databases">
        <authorList>
            <person name="Schmutz J."/>
            <person name="McClean P."/>
            <person name="Shu S."/>
            <person name="Cregan P."/>
            <person name="Rokhsar D."/>
            <person name="Jackson S."/>
        </authorList>
    </citation>
    <scope>NUCLEOTIDE SEQUENCE</scope>
</reference>
<accession>V7CNQ8</accession>
<dbReference type="EMBL" id="CM002289">
    <property type="protein sequence ID" value="ESW30555.1"/>
    <property type="molecule type" value="Genomic_DNA"/>
</dbReference>
<evidence type="ECO:0000256" key="1">
    <source>
        <dbReference type="ARBA" id="ARBA00004123"/>
    </source>
</evidence>
<keyword evidence="5" id="KW-0833">Ubl conjugation pathway</keyword>
<gene>
    <name evidence="11" type="ORF">PHAVU_002G162800g</name>
</gene>
<dbReference type="InterPro" id="IPR011009">
    <property type="entry name" value="Kinase-like_dom_sf"/>
</dbReference>
<keyword evidence="6" id="KW-0175">Coiled coil</keyword>
<keyword evidence="3" id="KW-0808">Transferase</keyword>
<dbReference type="InterPro" id="IPR015943">
    <property type="entry name" value="WD40/YVTN_repeat-like_dom_sf"/>
</dbReference>
<dbReference type="InterPro" id="IPR036322">
    <property type="entry name" value="WD40_repeat_dom_sf"/>
</dbReference>
<dbReference type="InterPro" id="IPR020472">
    <property type="entry name" value="WD40_PAC1"/>
</dbReference>
<evidence type="ECO:0000256" key="2">
    <source>
        <dbReference type="ARBA" id="ARBA00022574"/>
    </source>
</evidence>
<dbReference type="Pfam" id="PF00400">
    <property type="entry name" value="WD40"/>
    <property type="match status" value="3"/>
</dbReference>
<keyword evidence="4" id="KW-0677">Repeat</keyword>
<dbReference type="PROSITE" id="PS00678">
    <property type="entry name" value="WD_REPEATS_1"/>
    <property type="match status" value="2"/>
</dbReference>
<dbReference type="STRING" id="3885.V7CNQ8"/>
<dbReference type="AlphaFoldDB" id="V7CNQ8"/>
<dbReference type="Proteomes" id="UP000000226">
    <property type="component" value="Chromosome 2"/>
</dbReference>
<keyword evidence="12" id="KW-1185">Reference proteome</keyword>
<dbReference type="PANTHER" id="PTHR44218">
    <property type="entry name" value="PROTEIN SPA1-RELATED 2"/>
    <property type="match status" value="1"/>
</dbReference>
<dbReference type="PROSITE" id="PS50294">
    <property type="entry name" value="WD_REPEATS_REGION"/>
    <property type="match status" value="1"/>
</dbReference>
<evidence type="ECO:0000313" key="12">
    <source>
        <dbReference type="Proteomes" id="UP000000226"/>
    </source>
</evidence>
<dbReference type="PRINTS" id="PR00320">
    <property type="entry name" value="GPROTEINBRPT"/>
</dbReference>
<feature type="repeat" description="WD" evidence="9">
    <location>
        <begin position="913"/>
        <end position="955"/>
    </location>
</feature>
<dbReference type="Gene3D" id="1.10.510.10">
    <property type="entry name" value="Transferase(Phosphotransferase) domain 1"/>
    <property type="match status" value="1"/>
</dbReference>
<dbReference type="InterPro" id="IPR001680">
    <property type="entry name" value="WD40_rpt"/>
</dbReference>
<keyword evidence="2 9" id="KW-0853">WD repeat</keyword>
<name>V7CNQ8_PHAVU</name>
<dbReference type="SMART" id="SM00320">
    <property type="entry name" value="WD40"/>
    <property type="match status" value="7"/>
</dbReference>
<evidence type="ECO:0000256" key="5">
    <source>
        <dbReference type="ARBA" id="ARBA00022786"/>
    </source>
</evidence>
<evidence type="ECO:0000313" key="11">
    <source>
        <dbReference type="EMBL" id="ESW30556.1"/>
    </source>
</evidence>
<reference evidence="12" key="2">
    <citation type="journal article" date="2014" name="Nat. Genet.">
        <title>A reference genome for common bean and genome-wide analysis of dual domestications.</title>
        <authorList>
            <person name="Schmutz J."/>
            <person name="McClean P.E."/>
            <person name="Mamidi S."/>
            <person name="Wu G.A."/>
            <person name="Cannon S.B."/>
            <person name="Grimwood J."/>
            <person name="Jenkins J."/>
            <person name="Shu S."/>
            <person name="Song Q."/>
            <person name="Chavarro C."/>
            <person name="Torres-Torres M."/>
            <person name="Geffroy V."/>
            <person name="Moghaddam S.M."/>
            <person name="Gao D."/>
            <person name="Abernathy B."/>
            <person name="Barry K."/>
            <person name="Blair M."/>
            <person name="Brick M.A."/>
            <person name="Chovatia M."/>
            <person name="Gepts P."/>
            <person name="Goodstein D.M."/>
            <person name="Gonzales M."/>
            <person name="Hellsten U."/>
            <person name="Hyten D.L."/>
            <person name="Jia G."/>
            <person name="Kelly J.D."/>
            <person name="Kudrna D."/>
            <person name="Lee R."/>
            <person name="Richard M.M."/>
            <person name="Miklas P.N."/>
            <person name="Osorno J.M."/>
            <person name="Rodrigues J."/>
            <person name="Thareau V."/>
            <person name="Urrea C.A."/>
            <person name="Wang M."/>
            <person name="Yu Y."/>
            <person name="Zhang M."/>
            <person name="Wing R.A."/>
            <person name="Cregan P.B."/>
            <person name="Rokhsar D.S."/>
            <person name="Jackson S.A."/>
        </authorList>
    </citation>
    <scope>NUCLEOTIDE SEQUENCE [LARGE SCALE GENOMIC DNA]</scope>
    <source>
        <strain evidence="12">cv. G19833</strain>
    </source>
</reference>
<keyword evidence="7" id="KW-0539">Nucleus</keyword>
<evidence type="ECO:0000256" key="6">
    <source>
        <dbReference type="ARBA" id="ARBA00023054"/>
    </source>
</evidence>
<dbReference type="PROSITE" id="PS50082">
    <property type="entry name" value="WD_REPEATS_2"/>
    <property type="match status" value="3"/>
</dbReference>